<dbReference type="AlphaFoldDB" id="A0A9E8N7I1"/>
<evidence type="ECO:0000256" key="2">
    <source>
        <dbReference type="SAM" id="SignalP"/>
    </source>
</evidence>
<dbReference type="InterPro" id="IPR025738">
    <property type="entry name" value="BatD"/>
</dbReference>
<keyword evidence="1" id="KW-0812">Transmembrane</keyword>
<dbReference type="KEGG" id="dpf:ON006_26585"/>
<dbReference type="EMBL" id="CP112998">
    <property type="protein sequence ID" value="WAC11285.1"/>
    <property type="molecule type" value="Genomic_DNA"/>
</dbReference>
<feature type="transmembrane region" description="Helical" evidence="1">
    <location>
        <begin position="450"/>
        <end position="466"/>
    </location>
</feature>
<evidence type="ECO:0000313" key="4">
    <source>
        <dbReference type="Proteomes" id="UP001164653"/>
    </source>
</evidence>
<dbReference type="PANTHER" id="PTHR40940">
    <property type="entry name" value="PROTEIN BATD-RELATED"/>
    <property type="match status" value="1"/>
</dbReference>
<keyword evidence="1" id="KW-1133">Transmembrane helix</keyword>
<sequence length="468" mass="53074">MKLYALLNIFLCFSGTLCAQVINDAATIEFGSKNLSLDQPLLISVVLRDAETRPAVIFPEIKDLEKRSKSATSSISTVDGKKVVIQTITQEYYAVKPGNYLIPEFTMIINGVKLRSEETMAVFSQGAIAAETNAEPAGNSILEQDLGDNDRDIFLSVQTDKKDVYIRQGFALRISLYIAENAPVEMEFYRFNEQLQSILKKLRPVNCWEENVGIEEIVKRRVTIRKRKYTEYNMYQARLFPITSEDIVFPSITLNMLVTDNNGAVNVDRKVVRAFMSRPTKISVRQLPDHPLRDQVAVGQYSLKENLSSKLVYPGESIRYMFKVEGVGNIAAIPDPVTQASSSFDIYPPEKSQVIKRSYQGVIGEKTFDYFVVPRKDGTFALARYFQWIYFDSTKQKYDTLRSSRTLEVKGEDYRLANLSLSGSAGLYDNLESLDSSNESINYKQILKDATNAIVVILLITMIWVFRK</sequence>
<gene>
    <name evidence="3" type="ORF">ON006_26585</name>
</gene>
<evidence type="ECO:0000313" key="3">
    <source>
        <dbReference type="EMBL" id="WAC11285.1"/>
    </source>
</evidence>
<dbReference type="PANTHER" id="PTHR40940:SF2">
    <property type="entry name" value="BATD"/>
    <property type="match status" value="1"/>
</dbReference>
<name>A0A9E8N7I1_9BACT</name>
<keyword evidence="2" id="KW-0732">Signal</keyword>
<evidence type="ECO:0000256" key="1">
    <source>
        <dbReference type="SAM" id="Phobius"/>
    </source>
</evidence>
<feature type="signal peptide" evidence="2">
    <location>
        <begin position="1"/>
        <end position="19"/>
    </location>
</feature>
<protein>
    <submittedName>
        <fullName evidence="3">BatD family protein</fullName>
    </submittedName>
</protein>
<proteinExistence type="predicted"/>
<organism evidence="3 4">
    <name type="scientific">Dyadobacter pollutisoli</name>
    <dbReference type="NCBI Taxonomy" id="2910158"/>
    <lineage>
        <taxon>Bacteria</taxon>
        <taxon>Pseudomonadati</taxon>
        <taxon>Bacteroidota</taxon>
        <taxon>Cytophagia</taxon>
        <taxon>Cytophagales</taxon>
        <taxon>Spirosomataceae</taxon>
        <taxon>Dyadobacter</taxon>
    </lineage>
</organism>
<feature type="chain" id="PRO_5039635652" evidence="2">
    <location>
        <begin position="20"/>
        <end position="468"/>
    </location>
</feature>
<reference evidence="3" key="1">
    <citation type="submission" date="2022-11" db="EMBL/GenBank/DDBJ databases">
        <title>Dyadobacter pollutisoli sp. nov., isolated from plastic dumped soil.</title>
        <authorList>
            <person name="Kim J.M."/>
            <person name="Kim K.R."/>
            <person name="Lee J.K."/>
            <person name="Hao L."/>
            <person name="Jeon C.O."/>
        </authorList>
    </citation>
    <scope>NUCLEOTIDE SEQUENCE</scope>
    <source>
        <strain evidence="3">U1</strain>
    </source>
</reference>
<accession>A0A9E8N7I1</accession>
<keyword evidence="1" id="KW-0472">Membrane</keyword>
<dbReference type="Pfam" id="PF13584">
    <property type="entry name" value="BatD"/>
    <property type="match status" value="2"/>
</dbReference>
<dbReference type="Proteomes" id="UP001164653">
    <property type="component" value="Chromosome"/>
</dbReference>
<keyword evidence="4" id="KW-1185">Reference proteome</keyword>